<reference evidence="3 4" key="1">
    <citation type="submission" date="2019-12" db="EMBL/GenBank/DDBJ databases">
        <authorList>
            <person name="Li C."/>
            <person name="Zhao J."/>
        </authorList>
    </citation>
    <scope>NUCLEOTIDE SEQUENCE [LARGE SCALE GENOMIC DNA]</scope>
    <source>
        <strain evidence="3 4">NEAU-DD11</strain>
    </source>
</reference>
<proteinExistence type="predicted"/>
<feature type="signal peptide" evidence="2">
    <location>
        <begin position="1"/>
        <end position="21"/>
    </location>
</feature>
<accession>A0A7X3G521</accession>
<gene>
    <name evidence="3" type="ORF">GPY61_28050</name>
</gene>
<dbReference type="RefSeq" id="WP_160410497.1">
    <property type="nucleotide sequence ID" value="NZ_WSES01000009.1"/>
</dbReference>
<evidence type="ECO:0000256" key="2">
    <source>
        <dbReference type="SAM" id="SignalP"/>
    </source>
</evidence>
<dbReference type="AlphaFoldDB" id="A0A7X3G521"/>
<feature type="chain" id="PRO_5030719318" description="Lipoprotein" evidence="2">
    <location>
        <begin position="22"/>
        <end position="76"/>
    </location>
</feature>
<evidence type="ECO:0008006" key="5">
    <source>
        <dbReference type="Google" id="ProtNLM"/>
    </source>
</evidence>
<organism evidence="3 4">
    <name type="scientific">Massilia cellulosiltytica</name>
    <dbReference type="NCBI Taxonomy" id="2683234"/>
    <lineage>
        <taxon>Bacteria</taxon>
        <taxon>Pseudomonadati</taxon>
        <taxon>Pseudomonadota</taxon>
        <taxon>Betaproteobacteria</taxon>
        <taxon>Burkholderiales</taxon>
        <taxon>Oxalobacteraceae</taxon>
        <taxon>Telluria group</taxon>
        <taxon>Massilia</taxon>
    </lineage>
</organism>
<evidence type="ECO:0000256" key="1">
    <source>
        <dbReference type="SAM" id="MobiDB-lite"/>
    </source>
</evidence>
<sequence length="76" mass="8086">MLKHLLIAAAAACVLAGCAEAPTSDGPQLAREDREPPTGSMLPRRHQTGNPQVINKDQIDTNQILNPGATQPHIKP</sequence>
<evidence type="ECO:0000313" key="4">
    <source>
        <dbReference type="Proteomes" id="UP000443353"/>
    </source>
</evidence>
<comment type="caution">
    <text evidence="3">The sequence shown here is derived from an EMBL/GenBank/DDBJ whole genome shotgun (WGS) entry which is preliminary data.</text>
</comment>
<feature type="compositionally biased region" description="Polar residues" evidence="1">
    <location>
        <begin position="48"/>
        <end position="69"/>
    </location>
</feature>
<keyword evidence="2" id="KW-0732">Signal</keyword>
<dbReference type="EMBL" id="WSES01000009">
    <property type="protein sequence ID" value="MVW63788.1"/>
    <property type="molecule type" value="Genomic_DNA"/>
</dbReference>
<protein>
    <recommendedName>
        <fullName evidence="5">Lipoprotein</fullName>
    </recommendedName>
</protein>
<feature type="region of interest" description="Disordered" evidence="1">
    <location>
        <begin position="21"/>
        <end position="76"/>
    </location>
</feature>
<name>A0A7X3G521_9BURK</name>
<keyword evidence="4" id="KW-1185">Reference proteome</keyword>
<dbReference type="Proteomes" id="UP000443353">
    <property type="component" value="Unassembled WGS sequence"/>
</dbReference>
<dbReference type="PROSITE" id="PS51257">
    <property type="entry name" value="PROKAR_LIPOPROTEIN"/>
    <property type="match status" value="1"/>
</dbReference>
<evidence type="ECO:0000313" key="3">
    <source>
        <dbReference type="EMBL" id="MVW63788.1"/>
    </source>
</evidence>